<keyword evidence="2" id="KW-0812">Transmembrane</keyword>
<evidence type="ECO:0000256" key="3">
    <source>
        <dbReference type="SAM" id="SignalP"/>
    </source>
</evidence>
<dbReference type="GO" id="GO:0005576">
    <property type="term" value="C:extracellular region"/>
    <property type="evidence" value="ECO:0007669"/>
    <property type="project" value="TreeGrafter"/>
</dbReference>
<proteinExistence type="predicted"/>
<dbReference type="InterPro" id="IPR039295">
    <property type="entry name" value="MSB2"/>
</dbReference>
<dbReference type="GO" id="GO:0030010">
    <property type="term" value="P:establishment of cell polarity"/>
    <property type="evidence" value="ECO:0007669"/>
    <property type="project" value="TreeGrafter"/>
</dbReference>
<dbReference type="AlphaFoldDB" id="A0A0B1P2T6"/>
<keyword evidence="3" id="KW-0732">Signal</keyword>
<feature type="compositionally biased region" description="Low complexity" evidence="1">
    <location>
        <begin position="281"/>
        <end position="292"/>
    </location>
</feature>
<dbReference type="GO" id="GO:0005034">
    <property type="term" value="F:osmosensor activity"/>
    <property type="evidence" value="ECO:0007669"/>
    <property type="project" value="InterPro"/>
</dbReference>
<dbReference type="GO" id="GO:0009986">
    <property type="term" value="C:cell surface"/>
    <property type="evidence" value="ECO:0007669"/>
    <property type="project" value="TreeGrafter"/>
</dbReference>
<dbReference type="GO" id="GO:0030427">
    <property type="term" value="C:site of polarized growth"/>
    <property type="evidence" value="ECO:0007669"/>
    <property type="project" value="TreeGrafter"/>
</dbReference>
<reference evidence="4 5" key="1">
    <citation type="journal article" date="2014" name="BMC Genomics">
        <title>Adaptive genomic structural variation in the grape powdery mildew pathogen, Erysiphe necator.</title>
        <authorList>
            <person name="Jones L."/>
            <person name="Riaz S."/>
            <person name="Morales-Cruz A."/>
            <person name="Amrine K.C."/>
            <person name="McGuire B."/>
            <person name="Gubler W.D."/>
            <person name="Walker M.A."/>
            <person name="Cantu D."/>
        </authorList>
    </citation>
    <scope>NUCLEOTIDE SEQUENCE [LARGE SCALE GENOMIC DNA]</scope>
    <source>
        <strain evidence="5">c</strain>
    </source>
</reference>
<feature type="chain" id="PRO_5002058838" evidence="3">
    <location>
        <begin position="22"/>
        <end position="802"/>
    </location>
</feature>
<sequence>MHTIFFLFCCLALICSTPIKAEDERPNILFPRPIDLALSDTYSNPKINVLISKDEDETPSLSESQYSSATIVVQEDHEPQSSLQNPVESALTNGQDVDEQDLEKTWAKWEDITENLKNEGTTKNSDLVNINSTTPYTLTNSAESQEPTNFPNYQAPPTSYESILFTGFSSMATSAQSTLDIPSNSASVKSSDDMIQSTAIASLSPGNVKSESSVRPTLISTSDPVTIAQSSALTSSVTQSISSVLENEYSSSSKPLFTGSGSATTLIPELSGSVASSAPYPGSGLNSSPSNSTVLSTTSYEPTSTLSFESTSTLSFESTPTLSFESTSIKDISSSYNFYTKTTSNPVSSVTNATQTIVTTSYSLTLTSTGLHPLPTNGSASTQSSTDSNIFTSGTAIYSSLTSSLLTTTSNGTATSTPGFSTITIPLLTSTPYQSSSLTHNTTYTSIPPSNYTLTYSNLPSSTPTSIKTSTLSTTPTIIIPTATNTASTFIPSSIIAQTSSTHSSGQSTQTVATGIPSALPKIVQNPLGSSTPAQPEDTSEVQIGFEWALNYPFVVSHPLSTTQIFMYLPIGIADGLGLKPEQIVVKNLLPLDTTADLHFITTVARVFIPSSMVDTLRVDLGIAASPIYQNPDESVNTLMNYINPAIPFFPGAVLDLGATSTGTRSKTTQNASPGDAGVFNTATQQTQSASAKGTTAGIALAACGGAAAYGAAMFLLARRYKHRQQRLNRPDSMGCPYETGEGSPTAASSVHPDDNGPLMSGGRFSPTTHDRHSRGSGRTGHATRNAQISAPMMAENSLGWS</sequence>
<organism evidence="4 5">
    <name type="scientific">Uncinula necator</name>
    <name type="common">Grape powdery mildew</name>
    <dbReference type="NCBI Taxonomy" id="52586"/>
    <lineage>
        <taxon>Eukaryota</taxon>
        <taxon>Fungi</taxon>
        <taxon>Dikarya</taxon>
        <taxon>Ascomycota</taxon>
        <taxon>Pezizomycotina</taxon>
        <taxon>Leotiomycetes</taxon>
        <taxon>Erysiphales</taxon>
        <taxon>Erysiphaceae</taxon>
        <taxon>Erysiphe</taxon>
    </lineage>
</organism>
<dbReference type="GO" id="GO:0031505">
    <property type="term" value="P:fungal-type cell wall organization"/>
    <property type="evidence" value="ECO:0007669"/>
    <property type="project" value="TreeGrafter"/>
</dbReference>
<dbReference type="STRING" id="52586.A0A0B1P2T6"/>
<dbReference type="GO" id="GO:0007232">
    <property type="term" value="P:osmosensory signaling pathway via Sho1 osmosensor"/>
    <property type="evidence" value="ECO:0007669"/>
    <property type="project" value="InterPro"/>
</dbReference>
<dbReference type="GO" id="GO:0001402">
    <property type="term" value="P:signal transduction involved in filamentous growth"/>
    <property type="evidence" value="ECO:0007669"/>
    <property type="project" value="TreeGrafter"/>
</dbReference>
<dbReference type="Proteomes" id="UP000030854">
    <property type="component" value="Unassembled WGS sequence"/>
</dbReference>
<evidence type="ECO:0000256" key="2">
    <source>
        <dbReference type="SAM" id="Phobius"/>
    </source>
</evidence>
<feature type="transmembrane region" description="Helical" evidence="2">
    <location>
        <begin position="697"/>
        <end position="718"/>
    </location>
</feature>
<name>A0A0B1P2T6_UNCNE</name>
<feature type="signal peptide" evidence="3">
    <location>
        <begin position="1"/>
        <end position="21"/>
    </location>
</feature>
<gene>
    <name evidence="4" type="ORF">EV44_g0007</name>
</gene>
<evidence type="ECO:0000313" key="5">
    <source>
        <dbReference type="Proteomes" id="UP000030854"/>
    </source>
</evidence>
<dbReference type="PANTHER" id="PTHR35778">
    <property type="entry name" value="SIGNALING MUCIN HKR1-RELATED"/>
    <property type="match status" value="1"/>
</dbReference>
<comment type="caution">
    <text evidence="4">The sequence shown here is derived from an EMBL/GenBank/DDBJ whole genome shotgun (WGS) entry which is preliminary data.</text>
</comment>
<feature type="region of interest" description="Disordered" evidence="1">
    <location>
        <begin position="726"/>
        <end position="802"/>
    </location>
</feature>
<evidence type="ECO:0000313" key="4">
    <source>
        <dbReference type="EMBL" id="KHJ32598.1"/>
    </source>
</evidence>
<keyword evidence="2" id="KW-1133">Transmembrane helix</keyword>
<protein>
    <submittedName>
        <fullName evidence="4">Putative basic proline-rich protein</fullName>
    </submittedName>
</protein>
<dbReference type="OMA" id="SGRNQMI"/>
<feature type="region of interest" description="Disordered" evidence="1">
    <location>
        <begin position="277"/>
        <end position="298"/>
    </location>
</feature>
<keyword evidence="5" id="KW-1185">Reference proteome</keyword>
<dbReference type="PANTHER" id="PTHR35778:SF1">
    <property type="entry name" value="SIGNALING MUCIN HKR1-RELATED"/>
    <property type="match status" value="1"/>
</dbReference>
<dbReference type="GO" id="GO:0005886">
    <property type="term" value="C:plasma membrane"/>
    <property type="evidence" value="ECO:0007669"/>
    <property type="project" value="InterPro"/>
</dbReference>
<evidence type="ECO:0000256" key="1">
    <source>
        <dbReference type="SAM" id="MobiDB-lite"/>
    </source>
</evidence>
<dbReference type="GO" id="GO:0006972">
    <property type="term" value="P:hyperosmotic response"/>
    <property type="evidence" value="ECO:0007669"/>
    <property type="project" value="TreeGrafter"/>
</dbReference>
<dbReference type="HOGENOM" id="CLU_350976_0_0_1"/>
<dbReference type="EMBL" id="JNVN01001959">
    <property type="protein sequence ID" value="KHJ32598.1"/>
    <property type="molecule type" value="Genomic_DNA"/>
</dbReference>
<keyword evidence="2" id="KW-0472">Membrane</keyword>
<accession>A0A0B1P2T6</accession>